<comment type="subcellular location">
    <subcellularLocation>
        <location evidence="1">Nucleus</location>
    </subcellularLocation>
</comment>
<dbReference type="AlphaFoldDB" id="F0XCM0"/>
<evidence type="ECO:0000256" key="7">
    <source>
        <dbReference type="ARBA" id="ARBA00023242"/>
    </source>
</evidence>
<evidence type="ECO:0000256" key="2">
    <source>
        <dbReference type="ARBA" id="ARBA00022723"/>
    </source>
</evidence>
<dbReference type="CDD" id="cd12148">
    <property type="entry name" value="fungal_TF_MHR"/>
    <property type="match status" value="1"/>
</dbReference>
<dbReference type="GO" id="GO:0005634">
    <property type="term" value="C:nucleus"/>
    <property type="evidence" value="ECO:0007669"/>
    <property type="project" value="UniProtKB-SubCell"/>
</dbReference>
<dbReference type="GO" id="GO:0006351">
    <property type="term" value="P:DNA-templated transcription"/>
    <property type="evidence" value="ECO:0007669"/>
    <property type="project" value="InterPro"/>
</dbReference>
<feature type="domain" description="Zn(2)-C6 fungal-type" evidence="9">
    <location>
        <begin position="81"/>
        <end position="124"/>
    </location>
</feature>
<dbReference type="Gene3D" id="4.10.240.10">
    <property type="entry name" value="Zn(2)-C6 fungal-type DNA-binding domain"/>
    <property type="match status" value="1"/>
</dbReference>
<dbReference type="InterPro" id="IPR052202">
    <property type="entry name" value="Yeast_MetPath_Reg"/>
</dbReference>
<keyword evidence="3" id="KW-0862">Zinc</keyword>
<accession>F0XCM0</accession>
<dbReference type="InterPro" id="IPR036864">
    <property type="entry name" value="Zn2-C6_fun-type_DNA-bd_sf"/>
</dbReference>
<dbReference type="eggNOG" id="ENOG502RZHA">
    <property type="taxonomic scope" value="Eukaryota"/>
</dbReference>
<dbReference type="InterPro" id="IPR007219">
    <property type="entry name" value="XnlR_reg_dom"/>
</dbReference>
<dbReference type="GO" id="GO:0043565">
    <property type="term" value="F:sequence-specific DNA binding"/>
    <property type="evidence" value="ECO:0007669"/>
    <property type="project" value="TreeGrafter"/>
</dbReference>
<keyword evidence="5" id="KW-0238">DNA-binding</keyword>
<keyword evidence="2" id="KW-0479">Metal-binding</keyword>
<keyword evidence="6" id="KW-0804">Transcription</keyword>
<dbReference type="CDD" id="cd00067">
    <property type="entry name" value="GAL4"/>
    <property type="match status" value="1"/>
</dbReference>
<dbReference type="Proteomes" id="UP000007796">
    <property type="component" value="Unassembled WGS sequence"/>
</dbReference>
<dbReference type="OrthoDB" id="9970124at2759"/>
<dbReference type="PANTHER" id="PTHR47782">
    <property type="entry name" value="ZN(II)2CYS6 TRANSCRIPTION FACTOR (EUROFUNG)-RELATED"/>
    <property type="match status" value="1"/>
</dbReference>
<evidence type="ECO:0000256" key="3">
    <source>
        <dbReference type="ARBA" id="ARBA00022833"/>
    </source>
</evidence>
<dbReference type="GO" id="GO:0045944">
    <property type="term" value="P:positive regulation of transcription by RNA polymerase II"/>
    <property type="evidence" value="ECO:0007669"/>
    <property type="project" value="TreeGrafter"/>
</dbReference>
<reference evidence="11 12" key="1">
    <citation type="journal article" date="2011" name="Proc. Natl. Acad. Sci. U.S.A.">
        <title>Genome and transcriptome analyses of the mountain pine beetle-fungal symbiont Grosmannia clavigera, a lodgepole pine pathogen.</title>
        <authorList>
            <person name="DiGuistini S."/>
            <person name="Wang Y."/>
            <person name="Liao N.Y."/>
            <person name="Taylor G."/>
            <person name="Tanguay P."/>
            <person name="Feau N."/>
            <person name="Henrissat B."/>
            <person name="Chan S.K."/>
            <person name="Hesse-Orce U."/>
            <person name="Alamouti S.M."/>
            <person name="Tsui C.K.M."/>
            <person name="Docking R.T."/>
            <person name="Levasseur A."/>
            <person name="Haridas S."/>
            <person name="Robertson G."/>
            <person name="Birol I."/>
            <person name="Holt R.A."/>
            <person name="Marra M.A."/>
            <person name="Hamelin R.C."/>
            <person name="Hirst M."/>
            <person name="Jones S.J.M."/>
            <person name="Bohlmann J."/>
            <person name="Breuil C."/>
        </authorList>
    </citation>
    <scope>NUCLEOTIDE SEQUENCE [LARGE SCALE GENOMIC DNA]</scope>
    <source>
        <strain evidence="12">kw1407 / UAMH 11150</strain>
    </source>
</reference>
<evidence type="ECO:0000256" key="6">
    <source>
        <dbReference type="ARBA" id="ARBA00023163"/>
    </source>
</evidence>
<keyword evidence="4" id="KW-0805">Transcription regulation</keyword>
<feature type="compositionally biased region" description="Low complexity" evidence="8">
    <location>
        <begin position="150"/>
        <end position="168"/>
    </location>
</feature>
<dbReference type="InterPro" id="IPR001138">
    <property type="entry name" value="Zn2Cys6_DnaBD"/>
</dbReference>
<dbReference type="GO" id="GO:0000981">
    <property type="term" value="F:DNA-binding transcription factor activity, RNA polymerase II-specific"/>
    <property type="evidence" value="ECO:0007669"/>
    <property type="project" value="InterPro"/>
</dbReference>
<dbReference type="EMBL" id="GL629765">
    <property type="protein sequence ID" value="EFX04335.1"/>
    <property type="molecule type" value="Genomic_DNA"/>
</dbReference>
<evidence type="ECO:0000256" key="8">
    <source>
        <dbReference type="SAM" id="MobiDB-lite"/>
    </source>
</evidence>
<sequence length="702" mass="77958">MWEVTNANGSIAADHLRPVLVVCTVSADCVESIRPETNDTCACSEKSLIREEASAHTQPWAIMSLNSAGAGGGSGASNSHKRQSKSCKRCLKRKKRCYGFPICTNCERANEPCEQSAFAVQLHQRDDNYAAMQRIRALEAQLESAHAELASMRRSQRAPSPASSRPASHTPTEGQPSRSQTAEPSPSPESIADRPPLLPLEHIVQVSVWRKLLPSAIDKTPEHSVDLPTDTAGFGLVQAYLDHVHTRYPILTLSDLLQLHAQRHDIVDPAGWTDPVAELNTFRLYMVYAIGGAQQYKEQQVSEDYYEAALPRLWALQQLPPLAGVEALLLLLLYGLHSRPVSSTAVWQVAGLAMRICVDLGLHREASYSSSPDEQSRTRRLFWTAFCLDYSVALWLRRPLSLTRHDMDTRPPSLQENSANLTREEDTDLVAWARFVQLRQLEAHIYTDMYALDESLEMRFSKVHPYLEALDAWMHELQAPATSSTNKTATVNDDFWLQWNKAILVLLRPFLLVMHPDDDNDPDSLVARCLQAAGHVCSAAKHMLQRGLHSHALVTAHAAFNAGITICCCLYISPRLWSSAVVNDLRACSSTMLAMAERLPLLRNDCSVLEDAIGGVMDSLSRTTTGRTRSRRQARHLAEPDILAVQSLMKLSAQPDLVTVATAEPLDNALSALQLRSHNRDAEDQDRLQNLIGLITPEYPAC</sequence>
<dbReference type="PANTHER" id="PTHR47782:SF12">
    <property type="entry name" value="ZN(II)2CYS6 TRANSCRIPTION FACTOR (EUROFUNG)"/>
    <property type="match status" value="1"/>
</dbReference>
<dbReference type="Pfam" id="PF04082">
    <property type="entry name" value="Fungal_trans"/>
    <property type="match status" value="1"/>
</dbReference>
<keyword evidence="12" id="KW-1185">Reference proteome</keyword>
<evidence type="ECO:0000256" key="1">
    <source>
        <dbReference type="ARBA" id="ARBA00004123"/>
    </source>
</evidence>
<dbReference type="HOGENOM" id="CLU_392804_0_0_1"/>
<feature type="compositionally biased region" description="Polar residues" evidence="8">
    <location>
        <begin position="169"/>
        <end position="184"/>
    </location>
</feature>
<dbReference type="SUPFAM" id="SSF57701">
    <property type="entry name" value="Zn2/Cys6 DNA-binding domain"/>
    <property type="match status" value="1"/>
</dbReference>
<dbReference type="SMART" id="SM00066">
    <property type="entry name" value="GAL4"/>
    <property type="match status" value="1"/>
</dbReference>
<feature type="region of interest" description="Disordered" evidence="8">
    <location>
        <begin position="146"/>
        <end position="196"/>
    </location>
</feature>
<dbReference type="SMART" id="SM00906">
    <property type="entry name" value="Fungal_trans"/>
    <property type="match status" value="1"/>
</dbReference>
<dbReference type="GeneID" id="25974122"/>
<dbReference type="GO" id="GO:0008270">
    <property type="term" value="F:zinc ion binding"/>
    <property type="evidence" value="ECO:0007669"/>
    <property type="project" value="InterPro"/>
</dbReference>
<evidence type="ECO:0000256" key="5">
    <source>
        <dbReference type="ARBA" id="ARBA00023125"/>
    </source>
</evidence>
<evidence type="ECO:0000313" key="11">
    <source>
        <dbReference type="EMBL" id="EFX04335.1"/>
    </source>
</evidence>
<gene>
    <name evidence="11" type="ORF">CMQ_1263</name>
</gene>
<evidence type="ECO:0000259" key="9">
    <source>
        <dbReference type="SMART" id="SM00066"/>
    </source>
</evidence>
<organism evidence="12">
    <name type="scientific">Grosmannia clavigera (strain kw1407 / UAMH 11150)</name>
    <name type="common">Blue stain fungus</name>
    <name type="synonym">Graphiocladiella clavigera</name>
    <dbReference type="NCBI Taxonomy" id="655863"/>
    <lineage>
        <taxon>Eukaryota</taxon>
        <taxon>Fungi</taxon>
        <taxon>Dikarya</taxon>
        <taxon>Ascomycota</taxon>
        <taxon>Pezizomycotina</taxon>
        <taxon>Sordariomycetes</taxon>
        <taxon>Sordariomycetidae</taxon>
        <taxon>Ophiostomatales</taxon>
        <taxon>Ophiostomataceae</taxon>
        <taxon>Leptographium</taxon>
    </lineage>
</organism>
<evidence type="ECO:0000313" key="12">
    <source>
        <dbReference type="Proteomes" id="UP000007796"/>
    </source>
</evidence>
<feature type="domain" description="Xylanolytic transcriptional activator regulatory" evidence="10">
    <location>
        <begin position="346"/>
        <end position="418"/>
    </location>
</feature>
<dbReference type="RefSeq" id="XP_014173817.1">
    <property type="nucleotide sequence ID" value="XM_014318342.1"/>
</dbReference>
<dbReference type="InParanoid" id="F0XCM0"/>
<evidence type="ECO:0000256" key="4">
    <source>
        <dbReference type="ARBA" id="ARBA00023015"/>
    </source>
</evidence>
<protein>
    <submittedName>
        <fullName evidence="11">C6 zinc finger domain containing protein</fullName>
    </submittedName>
</protein>
<name>F0XCM0_GROCL</name>
<evidence type="ECO:0000259" key="10">
    <source>
        <dbReference type="SMART" id="SM00906"/>
    </source>
</evidence>
<keyword evidence="7" id="KW-0539">Nucleus</keyword>
<proteinExistence type="predicted"/>